<evidence type="ECO:0000256" key="2">
    <source>
        <dbReference type="ARBA" id="ARBA00022574"/>
    </source>
</evidence>
<dbReference type="GO" id="GO:0005829">
    <property type="term" value="C:cytosol"/>
    <property type="evidence" value="ECO:0007669"/>
    <property type="project" value="TreeGrafter"/>
</dbReference>
<dbReference type="PANTHER" id="PTHR16288:SF0">
    <property type="entry name" value="TRNA (GUANINE-N(7)-)-METHYLTRANSFERASE NON-CATALYTIC SUBUNIT WDR4"/>
    <property type="match status" value="1"/>
</dbReference>
<keyword evidence="2" id="KW-0853">WD repeat</keyword>
<name>A0A1G4IC20_TRYEQ</name>
<comment type="subcellular location">
    <subcellularLocation>
        <location evidence="1">Nucleus</location>
    </subcellularLocation>
</comment>
<keyword evidence="8" id="KW-1185">Reference proteome</keyword>
<dbReference type="GO" id="GO:0006400">
    <property type="term" value="P:tRNA modification"/>
    <property type="evidence" value="ECO:0007669"/>
    <property type="project" value="TreeGrafter"/>
</dbReference>
<dbReference type="InterPro" id="IPR015943">
    <property type="entry name" value="WD40/YVTN_repeat-like_dom_sf"/>
</dbReference>
<feature type="compositionally biased region" description="Acidic residues" evidence="6">
    <location>
        <begin position="447"/>
        <end position="458"/>
    </location>
</feature>
<reference evidence="7" key="1">
    <citation type="submission" date="2016-09" db="EMBL/GenBank/DDBJ databases">
        <authorList>
            <person name="Hebert L."/>
            <person name="Moumen B."/>
        </authorList>
    </citation>
    <scope>NUCLEOTIDE SEQUENCE [LARGE SCALE GENOMIC DNA]</scope>
    <source>
        <strain evidence="7">OVI</strain>
    </source>
</reference>
<evidence type="ECO:0000256" key="6">
    <source>
        <dbReference type="SAM" id="MobiDB-lite"/>
    </source>
</evidence>
<sequence length="471" mass="50492">MISCVAGRGAGSLSVCSLCDGSAVALCVETEILVAIRDGAEEEVVVVLCGGQIVRGMSFLRAPDERLCLVSGGDGKFIAVQDVSSARRANAHSLQLGNATVDNATLLFRSRPHTKRITHVAVCDGATVLFADKFGEVFRLQLVWKTGTGLALASDEVVHVFLLQHFSVLTTFFVSSAIPWIGCGNKGPTPDPFPRRRLFTCDRDCHARVSLYPETFRIEQYLWTGAPQSVVTAIAEIQCQVEERRYSHFAVGNRNGWVHLWTADNATGAVGDASTTPFVPSGSFIEEDARTSGAGAVLSVVHASVHAGEVHGRGEVALSQGILVAYEGARDVLFVLLEEDGTGGKLSLSGCCALRVGLESPPLAMVGLGGDRAMVLQRSGRVQVVRLAYAESCVSARVCEESWLRGLSNLTQRQLGALLGSTDPFSQWNYDTVDPRTRRRGRSDFSEGGDVDTEDGDAVDCPVDAMKKTRT</sequence>
<protein>
    <recommendedName>
        <fullName evidence="9">WD domain, G-beta repeat</fullName>
    </recommendedName>
</protein>
<keyword evidence="4" id="KW-0677">Repeat</keyword>
<proteinExistence type="predicted"/>
<gene>
    <name evidence="7" type="ORF">TEOVI_000133900</name>
</gene>
<keyword evidence="5" id="KW-0539">Nucleus</keyword>
<dbReference type="VEuPathDB" id="TriTrypDB:TEOVI_000133900"/>
<evidence type="ECO:0000256" key="5">
    <source>
        <dbReference type="ARBA" id="ARBA00023242"/>
    </source>
</evidence>
<evidence type="ECO:0000256" key="3">
    <source>
        <dbReference type="ARBA" id="ARBA00022694"/>
    </source>
</evidence>
<keyword evidence="3" id="KW-0819">tRNA processing</keyword>
<dbReference type="RefSeq" id="XP_067080676.1">
    <property type="nucleotide sequence ID" value="XM_067224575.1"/>
</dbReference>
<dbReference type="Proteomes" id="UP000195570">
    <property type="component" value="Unassembled WGS sequence"/>
</dbReference>
<evidence type="ECO:0000313" key="7">
    <source>
        <dbReference type="EMBL" id="SCU69770.1"/>
    </source>
</evidence>
<dbReference type="GO" id="GO:0036265">
    <property type="term" value="P:RNA (guanine-N7)-methylation"/>
    <property type="evidence" value="ECO:0007669"/>
    <property type="project" value="InterPro"/>
</dbReference>
<dbReference type="SUPFAM" id="SSF50978">
    <property type="entry name" value="WD40 repeat-like"/>
    <property type="match status" value="1"/>
</dbReference>
<dbReference type="InterPro" id="IPR028884">
    <property type="entry name" value="Trm82"/>
</dbReference>
<dbReference type="PANTHER" id="PTHR16288">
    <property type="entry name" value="WD40 REPEAT PROTEIN 4"/>
    <property type="match status" value="1"/>
</dbReference>
<evidence type="ECO:0000256" key="4">
    <source>
        <dbReference type="ARBA" id="ARBA00022737"/>
    </source>
</evidence>
<dbReference type="GeneID" id="92375279"/>
<dbReference type="Gene3D" id="2.130.10.10">
    <property type="entry name" value="YVTN repeat-like/Quinoprotein amine dehydrogenase"/>
    <property type="match status" value="1"/>
</dbReference>
<dbReference type="GO" id="GO:0043527">
    <property type="term" value="C:tRNA methyltransferase complex"/>
    <property type="evidence" value="ECO:0007669"/>
    <property type="project" value="TreeGrafter"/>
</dbReference>
<organism evidence="7 8">
    <name type="scientific">Trypanosoma equiperdum</name>
    <dbReference type="NCBI Taxonomy" id="5694"/>
    <lineage>
        <taxon>Eukaryota</taxon>
        <taxon>Discoba</taxon>
        <taxon>Euglenozoa</taxon>
        <taxon>Kinetoplastea</taxon>
        <taxon>Metakinetoplastina</taxon>
        <taxon>Trypanosomatida</taxon>
        <taxon>Trypanosomatidae</taxon>
        <taxon>Trypanosoma</taxon>
    </lineage>
</organism>
<evidence type="ECO:0000313" key="8">
    <source>
        <dbReference type="Proteomes" id="UP000195570"/>
    </source>
</evidence>
<accession>A0A1G4IC20</accession>
<evidence type="ECO:0000256" key="1">
    <source>
        <dbReference type="ARBA" id="ARBA00004123"/>
    </source>
</evidence>
<comment type="caution">
    <text evidence="7">The sequence shown here is derived from an EMBL/GenBank/DDBJ whole genome shotgun (WGS) entry which is preliminary data.</text>
</comment>
<feature type="region of interest" description="Disordered" evidence="6">
    <location>
        <begin position="430"/>
        <end position="471"/>
    </location>
</feature>
<evidence type="ECO:0008006" key="9">
    <source>
        <dbReference type="Google" id="ProtNLM"/>
    </source>
</evidence>
<dbReference type="EMBL" id="CZPT02001306">
    <property type="protein sequence ID" value="SCU69770.1"/>
    <property type="molecule type" value="Genomic_DNA"/>
</dbReference>
<dbReference type="AlphaFoldDB" id="A0A1G4IC20"/>
<dbReference type="GO" id="GO:0005634">
    <property type="term" value="C:nucleus"/>
    <property type="evidence" value="ECO:0007669"/>
    <property type="project" value="UniProtKB-SubCell"/>
</dbReference>
<dbReference type="InterPro" id="IPR036322">
    <property type="entry name" value="WD40_repeat_dom_sf"/>
</dbReference>